<reference evidence="6 7" key="1">
    <citation type="submission" date="2019-08" db="EMBL/GenBank/DDBJ databases">
        <title>In-depth cultivation of the pig gut microbiome towards novel bacterial diversity and tailored functional studies.</title>
        <authorList>
            <person name="Wylensek D."/>
            <person name="Hitch T.C.A."/>
            <person name="Clavel T."/>
        </authorList>
    </citation>
    <scope>NUCLEOTIDE SEQUENCE [LARGE SCALE GENOMIC DNA]</scope>
    <source>
        <strain evidence="6 7">Oil+RF-744-WCA-WT-13</strain>
    </source>
</reference>
<feature type="domain" description="HTH lysR-type" evidence="5">
    <location>
        <begin position="24"/>
        <end position="75"/>
    </location>
</feature>
<dbReference type="InterPro" id="IPR036390">
    <property type="entry name" value="WH_DNA-bd_sf"/>
</dbReference>
<dbReference type="Pfam" id="PF03466">
    <property type="entry name" value="LysR_substrate"/>
    <property type="match status" value="1"/>
</dbReference>
<dbReference type="AlphaFoldDB" id="A0A7X2P753"/>
<dbReference type="SUPFAM" id="SSF46785">
    <property type="entry name" value="Winged helix' DNA-binding domain"/>
    <property type="match status" value="1"/>
</dbReference>
<evidence type="ECO:0000259" key="5">
    <source>
        <dbReference type="PROSITE" id="PS50931"/>
    </source>
</evidence>
<dbReference type="GO" id="GO:0000976">
    <property type="term" value="F:transcription cis-regulatory region binding"/>
    <property type="evidence" value="ECO:0007669"/>
    <property type="project" value="TreeGrafter"/>
</dbReference>
<keyword evidence="7" id="KW-1185">Reference proteome</keyword>
<dbReference type="PRINTS" id="PR00039">
    <property type="entry name" value="HTHLYSR"/>
</dbReference>
<sequence length="311" mass="36181">MTLFLRGGRLFQKGDGLMLDIRTQTFLTVCETMSYTKAAELLHVSQPAVSQHIRFLEENYHVRLFVRDKKTLYLTREGEALRRVALHTRNDEQNLIRGFRENRDGKREIRIGATITVGEFILPQLLADCMKKYPYSEVQATISNTRNLIRGLREGQLHMALVEGYFDRDEFESILYETERFAPYCGKEYVFSREIHKLDDLMAEPLIIREPGSGTREILEKSLMQVNRSLEDFRQTIQINSMYAIVHLLENNMGITFMYEAAAKTGIRHGRLREIPLENYSVSHDISMIWSAGSAFRDKYREDARRILGKA</sequence>
<dbReference type="GO" id="GO:0003700">
    <property type="term" value="F:DNA-binding transcription factor activity"/>
    <property type="evidence" value="ECO:0007669"/>
    <property type="project" value="InterPro"/>
</dbReference>
<evidence type="ECO:0000256" key="3">
    <source>
        <dbReference type="ARBA" id="ARBA00023125"/>
    </source>
</evidence>
<organism evidence="6 7">
    <name type="scientific">Bilifractor porci</name>
    <dbReference type="NCBI Taxonomy" id="2606636"/>
    <lineage>
        <taxon>Bacteria</taxon>
        <taxon>Bacillati</taxon>
        <taxon>Bacillota</taxon>
        <taxon>Clostridia</taxon>
        <taxon>Lachnospirales</taxon>
        <taxon>Lachnospiraceae</taxon>
        <taxon>Bilifractor</taxon>
    </lineage>
</organism>
<dbReference type="PANTHER" id="PTHR30126">
    <property type="entry name" value="HTH-TYPE TRANSCRIPTIONAL REGULATOR"/>
    <property type="match status" value="1"/>
</dbReference>
<evidence type="ECO:0000256" key="1">
    <source>
        <dbReference type="ARBA" id="ARBA00009437"/>
    </source>
</evidence>
<evidence type="ECO:0000313" key="6">
    <source>
        <dbReference type="EMBL" id="MST81480.1"/>
    </source>
</evidence>
<dbReference type="Proteomes" id="UP000466864">
    <property type="component" value="Unassembled WGS sequence"/>
</dbReference>
<protein>
    <submittedName>
        <fullName evidence="6">LysR family transcriptional regulator</fullName>
    </submittedName>
</protein>
<keyword evidence="2" id="KW-0805">Transcription regulation</keyword>
<keyword evidence="3" id="KW-0238">DNA-binding</keyword>
<dbReference type="PANTHER" id="PTHR30126:SF91">
    <property type="entry name" value="LYSR FAMILY TRANSCRIPTIONAL REGULATOR"/>
    <property type="match status" value="1"/>
</dbReference>
<name>A0A7X2P753_9FIRM</name>
<evidence type="ECO:0000313" key="7">
    <source>
        <dbReference type="Proteomes" id="UP000466864"/>
    </source>
</evidence>
<dbReference type="Gene3D" id="3.40.190.10">
    <property type="entry name" value="Periplasmic binding protein-like II"/>
    <property type="match status" value="2"/>
</dbReference>
<proteinExistence type="inferred from homology"/>
<accession>A0A7X2P753</accession>
<evidence type="ECO:0000256" key="4">
    <source>
        <dbReference type="ARBA" id="ARBA00023163"/>
    </source>
</evidence>
<dbReference type="SUPFAM" id="SSF53850">
    <property type="entry name" value="Periplasmic binding protein-like II"/>
    <property type="match status" value="1"/>
</dbReference>
<evidence type="ECO:0000256" key="2">
    <source>
        <dbReference type="ARBA" id="ARBA00023015"/>
    </source>
</evidence>
<gene>
    <name evidence="6" type="ORF">FYJ60_04025</name>
</gene>
<dbReference type="InterPro" id="IPR036388">
    <property type="entry name" value="WH-like_DNA-bd_sf"/>
</dbReference>
<dbReference type="EMBL" id="VUMV01000002">
    <property type="protein sequence ID" value="MST81480.1"/>
    <property type="molecule type" value="Genomic_DNA"/>
</dbReference>
<keyword evidence="4" id="KW-0804">Transcription</keyword>
<comment type="caution">
    <text evidence="6">The sequence shown here is derived from an EMBL/GenBank/DDBJ whole genome shotgun (WGS) entry which is preliminary data.</text>
</comment>
<dbReference type="InterPro" id="IPR000847">
    <property type="entry name" value="LysR_HTH_N"/>
</dbReference>
<dbReference type="InterPro" id="IPR005119">
    <property type="entry name" value="LysR_subst-bd"/>
</dbReference>
<dbReference type="Gene3D" id="1.10.10.10">
    <property type="entry name" value="Winged helix-like DNA-binding domain superfamily/Winged helix DNA-binding domain"/>
    <property type="match status" value="1"/>
</dbReference>
<dbReference type="PROSITE" id="PS50931">
    <property type="entry name" value="HTH_LYSR"/>
    <property type="match status" value="1"/>
</dbReference>
<comment type="similarity">
    <text evidence="1">Belongs to the LysR transcriptional regulatory family.</text>
</comment>
<dbReference type="Pfam" id="PF00126">
    <property type="entry name" value="HTH_1"/>
    <property type="match status" value="1"/>
</dbReference>